<keyword evidence="4 6" id="KW-0472">Membrane</keyword>
<feature type="transmembrane region" description="Helical" evidence="6">
    <location>
        <begin position="409"/>
        <end position="430"/>
    </location>
</feature>
<dbReference type="InterPro" id="IPR036259">
    <property type="entry name" value="MFS_trans_sf"/>
</dbReference>
<name>A0ABR0K673_9EURO</name>
<evidence type="ECO:0000313" key="8">
    <source>
        <dbReference type="EMBL" id="KAK5089256.1"/>
    </source>
</evidence>
<dbReference type="SUPFAM" id="SSF103473">
    <property type="entry name" value="MFS general substrate transporter"/>
    <property type="match status" value="1"/>
</dbReference>
<dbReference type="Pfam" id="PF07690">
    <property type="entry name" value="MFS_1"/>
    <property type="match status" value="1"/>
</dbReference>
<evidence type="ECO:0000256" key="2">
    <source>
        <dbReference type="ARBA" id="ARBA00022692"/>
    </source>
</evidence>
<feature type="transmembrane region" description="Helical" evidence="6">
    <location>
        <begin position="363"/>
        <end position="388"/>
    </location>
</feature>
<dbReference type="Proteomes" id="UP001345013">
    <property type="component" value="Unassembled WGS sequence"/>
</dbReference>
<feature type="transmembrane region" description="Helical" evidence="6">
    <location>
        <begin position="165"/>
        <end position="182"/>
    </location>
</feature>
<keyword evidence="2 6" id="KW-0812">Transmembrane</keyword>
<feature type="transmembrane region" description="Helical" evidence="6">
    <location>
        <begin position="224"/>
        <end position="249"/>
    </location>
</feature>
<dbReference type="PROSITE" id="PS50850">
    <property type="entry name" value="MFS"/>
    <property type="match status" value="1"/>
</dbReference>
<dbReference type="InterPro" id="IPR020846">
    <property type="entry name" value="MFS_dom"/>
</dbReference>
<feature type="transmembrane region" description="Helical" evidence="6">
    <location>
        <begin position="255"/>
        <end position="273"/>
    </location>
</feature>
<accession>A0ABR0K673</accession>
<evidence type="ECO:0000256" key="3">
    <source>
        <dbReference type="ARBA" id="ARBA00022989"/>
    </source>
</evidence>
<evidence type="ECO:0000256" key="4">
    <source>
        <dbReference type="ARBA" id="ARBA00023136"/>
    </source>
</evidence>
<keyword evidence="9" id="KW-1185">Reference proteome</keyword>
<proteinExistence type="predicted"/>
<feature type="transmembrane region" description="Helical" evidence="6">
    <location>
        <begin position="99"/>
        <end position="123"/>
    </location>
</feature>
<evidence type="ECO:0000256" key="1">
    <source>
        <dbReference type="ARBA" id="ARBA00004141"/>
    </source>
</evidence>
<evidence type="ECO:0000259" key="7">
    <source>
        <dbReference type="PROSITE" id="PS50850"/>
    </source>
</evidence>
<feature type="transmembrane region" description="Helical" evidence="6">
    <location>
        <begin position="504"/>
        <end position="525"/>
    </location>
</feature>
<dbReference type="EMBL" id="JAVRRG010000082">
    <property type="protein sequence ID" value="KAK5089256.1"/>
    <property type="molecule type" value="Genomic_DNA"/>
</dbReference>
<comment type="caution">
    <text evidence="8">The sequence shown here is derived from an EMBL/GenBank/DDBJ whole genome shotgun (WGS) entry which is preliminary data.</text>
</comment>
<feature type="transmembrane region" description="Helical" evidence="6">
    <location>
        <begin position="194"/>
        <end position="212"/>
    </location>
</feature>
<dbReference type="InterPro" id="IPR011701">
    <property type="entry name" value="MFS"/>
</dbReference>
<feature type="transmembrane region" description="Helical" evidence="6">
    <location>
        <begin position="143"/>
        <end position="160"/>
    </location>
</feature>
<reference evidence="8 9" key="1">
    <citation type="submission" date="2023-08" db="EMBL/GenBank/DDBJ databases">
        <title>Black Yeasts Isolated from many extreme environments.</title>
        <authorList>
            <person name="Coleine C."/>
            <person name="Stajich J.E."/>
            <person name="Selbmann L."/>
        </authorList>
    </citation>
    <scope>NUCLEOTIDE SEQUENCE [LARGE SCALE GENOMIC DNA]</scope>
    <source>
        <strain evidence="8 9">CCFEE 5885</strain>
    </source>
</reference>
<gene>
    <name evidence="8" type="ORF">LTR24_006400</name>
</gene>
<comment type="subcellular location">
    <subcellularLocation>
        <location evidence="1">Membrane</location>
        <topology evidence="1">Multi-pass membrane protein</topology>
    </subcellularLocation>
</comment>
<evidence type="ECO:0000313" key="9">
    <source>
        <dbReference type="Proteomes" id="UP001345013"/>
    </source>
</evidence>
<feature type="region of interest" description="Disordered" evidence="5">
    <location>
        <begin position="1"/>
        <end position="43"/>
    </location>
</feature>
<dbReference type="PANTHER" id="PTHR23502:SF187">
    <property type="entry name" value="TRANSPORTER, PUTATIVE (AFU_ORTHOLOGUE AFUA_2G17840)-RELATED"/>
    <property type="match status" value="1"/>
</dbReference>
<feature type="transmembrane region" description="Helical" evidence="6">
    <location>
        <begin position="474"/>
        <end position="492"/>
    </location>
</feature>
<dbReference type="Gene3D" id="1.20.1250.20">
    <property type="entry name" value="MFS general substrate transporter like domains"/>
    <property type="match status" value="1"/>
</dbReference>
<dbReference type="PANTHER" id="PTHR23502">
    <property type="entry name" value="MAJOR FACILITATOR SUPERFAMILY"/>
    <property type="match status" value="1"/>
</dbReference>
<keyword evidence="3 6" id="KW-1133">Transmembrane helix</keyword>
<evidence type="ECO:0000256" key="5">
    <source>
        <dbReference type="SAM" id="MobiDB-lite"/>
    </source>
</evidence>
<feature type="transmembrane region" description="Helical" evidence="6">
    <location>
        <begin position="330"/>
        <end position="357"/>
    </location>
</feature>
<sequence length="541" mass="59604">MATLKPEDNTTIAASSRDSDVSPISTPPPEKSAGEQPIDLERLGEQHGYALDETVLKHQLGLPPDAVLKKDSTGRVLIPQPSDSPLDPLNWSVWKKRSILVMLAIASFTCDYSAATGASALLVQAETWHISPNTVNHATAGNTFMLGVGGLFVVWLSAYFGRLPVLFYFTVIAAATAIWSAAANSFESYMASRILNGFFVVAAAGGGLMWINDVFFFHERPRMINIWSCAIILSPFLGPQFMAAVIQVASWRIGMYLNFGIIMASLLSILLIGDETFFPRHKRISEIPDIYAKPRWQRLLGLAQTKTRYTDNTFLRAGTRLGIAATRLPVFLICFFYFLDFGFTVANNTTIAVIVVPAYTLDYYGLAAIYCSPVLGALLCIPFGHYLFDFIGKLWAKRHNGVIAPEARLIPIWIVLPLKIAGYNMIGVTVQRHLNLWILIVGWGMHNLSTVLTTSAVAAYLIDCYPEASGESAAWLNFSRTLAGFILGYVQLNWAHSAGTEVEYGIQSAIMGGAFLFFVVPLTFFGSRIRKIQGPLKFKTN</sequence>
<organism evidence="8 9">
    <name type="scientific">Lithohypha guttulata</name>
    <dbReference type="NCBI Taxonomy" id="1690604"/>
    <lineage>
        <taxon>Eukaryota</taxon>
        <taxon>Fungi</taxon>
        <taxon>Dikarya</taxon>
        <taxon>Ascomycota</taxon>
        <taxon>Pezizomycotina</taxon>
        <taxon>Eurotiomycetes</taxon>
        <taxon>Chaetothyriomycetidae</taxon>
        <taxon>Chaetothyriales</taxon>
        <taxon>Trichomeriaceae</taxon>
        <taxon>Lithohypha</taxon>
    </lineage>
</organism>
<feature type="transmembrane region" description="Helical" evidence="6">
    <location>
        <begin position="436"/>
        <end position="462"/>
    </location>
</feature>
<feature type="domain" description="Major facilitator superfamily (MFS) profile" evidence="7">
    <location>
        <begin position="99"/>
        <end position="531"/>
    </location>
</feature>
<evidence type="ECO:0000256" key="6">
    <source>
        <dbReference type="SAM" id="Phobius"/>
    </source>
</evidence>
<protein>
    <recommendedName>
        <fullName evidence="7">Major facilitator superfamily (MFS) profile domain-containing protein</fullName>
    </recommendedName>
</protein>